<evidence type="ECO:0000313" key="4">
    <source>
        <dbReference type="Proteomes" id="UP000193355"/>
    </source>
</evidence>
<sequence length="241" mass="28101">MRRFLLAIMFLVLLSNVSFASNTGWHQKKEYRNDLDSSVTIEMTYYAEEYIEQLIQEEASKNLWTADEVENYKYTLLKTLKLDEFIPVFVSFKNNGPAIRLAPFDDQIDLYVGSKRYKPAEYDRRFNFKISDSRDGFVYFPRYDEETGQPILKKGMIKVILRDTATPVTMGKRVEFLWDIRNDNPGKALSTGKAADRLELDRLIIRLGNLKGQRAEIQKQLDELDTELSTIQSRITELQSN</sequence>
<reference evidence="4" key="1">
    <citation type="submission" date="2017-04" db="EMBL/GenBank/DDBJ databases">
        <authorList>
            <person name="Varghese N."/>
            <person name="Submissions S."/>
        </authorList>
    </citation>
    <scope>NUCLEOTIDE SEQUENCE [LARGE SCALE GENOMIC DNA]</scope>
    <source>
        <strain evidence="4">USBA 82</strain>
    </source>
</reference>
<keyword evidence="2" id="KW-0732">Signal</keyword>
<dbReference type="OrthoDB" id="3911at2"/>
<dbReference type="Proteomes" id="UP000193355">
    <property type="component" value="Unassembled WGS sequence"/>
</dbReference>
<feature type="chain" id="PRO_5012869313" evidence="2">
    <location>
        <begin position="21"/>
        <end position="241"/>
    </location>
</feature>
<dbReference type="STRING" id="561720.SAMN06275492_1216"/>
<gene>
    <name evidence="3" type="ORF">SAMN06275492_1216</name>
</gene>
<organism evidence="3 4">
    <name type="scientific">Dethiosulfovibrio salsuginis</name>
    <dbReference type="NCBI Taxonomy" id="561720"/>
    <lineage>
        <taxon>Bacteria</taxon>
        <taxon>Thermotogati</taxon>
        <taxon>Synergistota</taxon>
        <taxon>Synergistia</taxon>
        <taxon>Synergistales</taxon>
        <taxon>Dethiosulfovibrionaceae</taxon>
        <taxon>Dethiosulfovibrio</taxon>
    </lineage>
</organism>
<dbReference type="EMBL" id="FXBB01000021">
    <property type="protein sequence ID" value="SMG35968.1"/>
    <property type="molecule type" value="Genomic_DNA"/>
</dbReference>
<proteinExistence type="predicted"/>
<dbReference type="RefSeq" id="WP_085544912.1">
    <property type="nucleotide sequence ID" value="NZ_FXBB01000021.1"/>
</dbReference>
<keyword evidence="1" id="KW-0175">Coiled coil</keyword>
<dbReference type="AlphaFoldDB" id="A0A1X7K6I9"/>
<evidence type="ECO:0000313" key="3">
    <source>
        <dbReference type="EMBL" id="SMG35968.1"/>
    </source>
</evidence>
<feature type="coiled-coil region" evidence="1">
    <location>
        <begin position="200"/>
        <end position="241"/>
    </location>
</feature>
<evidence type="ECO:0000256" key="2">
    <source>
        <dbReference type="SAM" id="SignalP"/>
    </source>
</evidence>
<evidence type="ECO:0000256" key="1">
    <source>
        <dbReference type="SAM" id="Coils"/>
    </source>
</evidence>
<accession>A0A1X7K6I9</accession>
<feature type="signal peptide" evidence="2">
    <location>
        <begin position="1"/>
        <end position="20"/>
    </location>
</feature>
<name>A0A1X7K6I9_9BACT</name>
<protein>
    <submittedName>
        <fullName evidence="3">Uncharacterized protein</fullName>
    </submittedName>
</protein>
<keyword evidence="4" id="KW-1185">Reference proteome</keyword>